<name>G8QTU8_SPHPG</name>
<comment type="subcellular location">
    <subcellularLocation>
        <location evidence="1">Cell membrane</location>
        <topology evidence="1">Multi-pass membrane protein</topology>
    </subcellularLocation>
</comment>
<keyword evidence="2" id="KW-1003">Cell membrane</keyword>
<dbReference type="HOGENOM" id="CLU_173139_2_1_12"/>
<dbReference type="Gene3D" id="1.20.120.1200">
    <property type="entry name" value="NADH-ubiquinone/plastoquinone oxidoreductase chain 6, subunit NuoJ"/>
    <property type="match status" value="1"/>
</dbReference>
<keyword evidence="5 6" id="KW-0472">Membrane</keyword>
<feature type="transmembrane region" description="Helical" evidence="6">
    <location>
        <begin position="50"/>
        <end position="68"/>
    </location>
</feature>
<dbReference type="AlphaFoldDB" id="G8QTU8"/>
<dbReference type="Pfam" id="PF13244">
    <property type="entry name" value="MbhD"/>
    <property type="match status" value="1"/>
</dbReference>
<keyword evidence="9" id="KW-1185">Reference proteome</keyword>
<protein>
    <submittedName>
        <fullName evidence="8">Putative subunit of the multisubunit Na+/H+ antiporter</fullName>
    </submittedName>
</protein>
<gene>
    <name evidence="8" type="ordered locus">SpiGrapes_1311</name>
</gene>
<evidence type="ECO:0000313" key="9">
    <source>
        <dbReference type="Proteomes" id="UP000005632"/>
    </source>
</evidence>
<keyword evidence="3 6" id="KW-0812">Transmembrane</keyword>
<evidence type="ECO:0000313" key="8">
    <source>
        <dbReference type="EMBL" id="AEV29124.1"/>
    </source>
</evidence>
<sequence>MTSILLLLILALAIFSISSRDLLHGVFALSAISIVSALLFILAKAPDVAITEAAVGAGVSTVIFVWALRNTQRKDKGDT</sequence>
<feature type="transmembrane region" description="Helical" evidence="6">
    <location>
        <begin position="26"/>
        <end position="43"/>
    </location>
</feature>
<proteinExistence type="predicted"/>
<dbReference type="STRING" id="158190.SpiGrapes_1311"/>
<evidence type="ECO:0000256" key="4">
    <source>
        <dbReference type="ARBA" id="ARBA00022989"/>
    </source>
</evidence>
<dbReference type="KEGG" id="sgp:SpiGrapes_1311"/>
<evidence type="ECO:0000256" key="1">
    <source>
        <dbReference type="ARBA" id="ARBA00004651"/>
    </source>
</evidence>
<evidence type="ECO:0000256" key="5">
    <source>
        <dbReference type="ARBA" id="ARBA00023136"/>
    </source>
</evidence>
<dbReference type="EMBL" id="CP003155">
    <property type="protein sequence ID" value="AEV29124.1"/>
    <property type="molecule type" value="Genomic_DNA"/>
</dbReference>
<dbReference type="eggNOG" id="COG1563">
    <property type="taxonomic scope" value="Bacteria"/>
</dbReference>
<dbReference type="InterPro" id="IPR025383">
    <property type="entry name" value="MrpA_C/MbhD"/>
</dbReference>
<evidence type="ECO:0000256" key="3">
    <source>
        <dbReference type="ARBA" id="ARBA00022692"/>
    </source>
</evidence>
<evidence type="ECO:0000259" key="7">
    <source>
        <dbReference type="Pfam" id="PF13244"/>
    </source>
</evidence>
<feature type="domain" description="MrpA C-terminal/MbhD" evidence="7">
    <location>
        <begin position="7"/>
        <end position="73"/>
    </location>
</feature>
<dbReference type="Proteomes" id="UP000005632">
    <property type="component" value="Chromosome"/>
</dbReference>
<keyword evidence="4 6" id="KW-1133">Transmembrane helix</keyword>
<evidence type="ECO:0000256" key="2">
    <source>
        <dbReference type="ARBA" id="ARBA00022475"/>
    </source>
</evidence>
<dbReference type="GO" id="GO:0005886">
    <property type="term" value="C:plasma membrane"/>
    <property type="evidence" value="ECO:0007669"/>
    <property type="project" value="UniProtKB-SubCell"/>
</dbReference>
<reference evidence="8 9" key="1">
    <citation type="submission" date="2011-11" db="EMBL/GenBank/DDBJ databases">
        <title>Complete sequence of Spirochaeta sp. grapes.</title>
        <authorList>
            <consortium name="US DOE Joint Genome Institute"/>
            <person name="Lucas S."/>
            <person name="Han J."/>
            <person name="Lapidus A."/>
            <person name="Cheng J.-F."/>
            <person name="Goodwin L."/>
            <person name="Pitluck S."/>
            <person name="Peters L."/>
            <person name="Ovchinnikova G."/>
            <person name="Munk A.C."/>
            <person name="Detter J.C."/>
            <person name="Han C."/>
            <person name="Tapia R."/>
            <person name="Land M."/>
            <person name="Hauser L."/>
            <person name="Kyrpides N."/>
            <person name="Ivanova N."/>
            <person name="Pagani I."/>
            <person name="Ritalahtilisa K."/>
            <person name="Loeffler F."/>
            <person name="Woyke T."/>
        </authorList>
    </citation>
    <scope>NUCLEOTIDE SEQUENCE [LARGE SCALE GENOMIC DNA]</scope>
    <source>
        <strain evidence="9">ATCC BAA-1885 / DSM 22778 / Grapes</strain>
    </source>
</reference>
<accession>G8QTU8</accession>
<organism evidence="8 9">
    <name type="scientific">Sphaerochaeta pleomorpha (strain ATCC BAA-1885 / DSM 22778 / Grapes)</name>
    <dbReference type="NCBI Taxonomy" id="158190"/>
    <lineage>
        <taxon>Bacteria</taxon>
        <taxon>Pseudomonadati</taxon>
        <taxon>Spirochaetota</taxon>
        <taxon>Spirochaetia</taxon>
        <taxon>Spirochaetales</taxon>
        <taxon>Sphaerochaetaceae</taxon>
        <taxon>Sphaerochaeta</taxon>
    </lineage>
</organism>
<dbReference type="OrthoDB" id="7875411at2"/>
<dbReference type="InterPro" id="IPR042106">
    <property type="entry name" value="Nuo/plastoQ_OxRdtase_6_NuoJ"/>
</dbReference>
<dbReference type="RefSeq" id="WP_014269973.1">
    <property type="nucleotide sequence ID" value="NC_016633.1"/>
</dbReference>
<evidence type="ECO:0000256" key="6">
    <source>
        <dbReference type="SAM" id="Phobius"/>
    </source>
</evidence>